<keyword evidence="1" id="KW-0812">Transmembrane</keyword>
<dbReference type="Proteomes" id="UP000229385">
    <property type="component" value="Unassembled WGS sequence"/>
</dbReference>
<feature type="transmembrane region" description="Helical" evidence="1">
    <location>
        <begin position="65"/>
        <end position="88"/>
    </location>
</feature>
<feature type="transmembrane region" description="Helical" evidence="1">
    <location>
        <begin position="109"/>
        <end position="130"/>
    </location>
</feature>
<evidence type="ECO:0000313" key="2">
    <source>
        <dbReference type="EMBL" id="PJA45625.1"/>
    </source>
</evidence>
<dbReference type="InterPro" id="IPR043993">
    <property type="entry name" value="T4SS_pilin"/>
</dbReference>
<accession>A0A2M7XCM5</accession>
<gene>
    <name evidence="2" type="ORF">CO174_02145</name>
</gene>
<protein>
    <submittedName>
        <fullName evidence="2">Uncharacterized protein</fullName>
    </submittedName>
</protein>
<evidence type="ECO:0000256" key="1">
    <source>
        <dbReference type="SAM" id="Phobius"/>
    </source>
</evidence>
<reference evidence="3" key="1">
    <citation type="submission" date="2017-09" db="EMBL/GenBank/DDBJ databases">
        <title>Depth-based differentiation of microbial function through sediment-hosted aquifers and enrichment of novel symbionts in the deep terrestrial subsurface.</title>
        <authorList>
            <person name="Probst A.J."/>
            <person name="Ladd B."/>
            <person name="Jarett J.K."/>
            <person name="Geller-Mcgrath D.E."/>
            <person name="Sieber C.M.K."/>
            <person name="Emerson J.B."/>
            <person name="Anantharaman K."/>
            <person name="Thomas B.C."/>
            <person name="Malmstrom R."/>
            <person name="Stieglmeier M."/>
            <person name="Klingl A."/>
            <person name="Woyke T."/>
            <person name="Ryan C.M."/>
            <person name="Banfield J.F."/>
        </authorList>
    </citation>
    <scope>NUCLEOTIDE SEQUENCE [LARGE SCALE GENOMIC DNA]</scope>
</reference>
<organism evidence="2 3">
    <name type="scientific">Candidatus Uhrbacteria bacterium CG_4_9_14_3_um_filter_50_9</name>
    <dbReference type="NCBI Taxonomy" id="1975035"/>
    <lineage>
        <taxon>Bacteria</taxon>
        <taxon>Candidatus Uhriibacteriota</taxon>
    </lineage>
</organism>
<keyword evidence="1" id="KW-1133">Transmembrane helix</keyword>
<evidence type="ECO:0000313" key="3">
    <source>
        <dbReference type="Proteomes" id="UP000229385"/>
    </source>
</evidence>
<name>A0A2M7XCM5_9BACT</name>
<proteinExistence type="predicted"/>
<sequence length="135" mass="14036">MTKHLKRAHGIVLAALVLGIFTGSLLAPATTSAHVEATILSGLYATGEAAEYSTILDLPTLIGNIIQALLGATGIIFLGITIYAGLLYMTAAGDDTKVKKAKSMLSTSVIGLLIVIGAYAITEFIINQIYLANIS</sequence>
<comment type="caution">
    <text evidence="2">The sequence shown here is derived from an EMBL/GenBank/DDBJ whole genome shotgun (WGS) entry which is preliminary data.</text>
</comment>
<dbReference type="AlphaFoldDB" id="A0A2M7XCM5"/>
<keyword evidence="1" id="KW-0472">Membrane</keyword>
<dbReference type="NCBIfam" id="NF045849">
    <property type="entry name" value="ICE_MMCAP2_0565"/>
    <property type="match status" value="1"/>
</dbReference>
<dbReference type="EMBL" id="PFWU01000028">
    <property type="protein sequence ID" value="PJA45625.1"/>
    <property type="molecule type" value="Genomic_DNA"/>
</dbReference>
<dbReference type="Pfam" id="PF18895">
    <property type="entry name" value="T4SS_pilin"/>
    <property type="match status" value="1"/>
</dbReference>